<protein>
    <recommendedName>
        <fullName evidence="4">Carboxypeptidase regulatory-like domain-containing protein</fullName>
    </recommendedName>
</protein>
<dbReference type="AlphaFoldDB" id="A0A497XTL4"/>
<evidence type="ECO:0000313" key="3">
    <source>
        <dbReference type="Proteomes" id="UP000273898"/>
    </source>
</evidence>
<evidence type="ECO:0000313" key="2">
    <source>
        <dbReference type="EMBL" id="RLJ72770.1"/>
    </source>
</evidence>
<feature type="chain" id="PRO_5019733736" description="Carboxypeptidase regulatory-like domain-containing protein" evidence="1">
    <location>
        <begin position="21"/>
        <end position="46"/>
    </location>
</feature>
<dbReference type="Proteomes" id="UP000273898">
    <property type="component" value="Unassembled WGS sequence"/>
</dbReference>
<reference evidence="2 3" key="1">
    <citation type="submission" date="2018-10" db="EMBL/GenBank/DDBJ databases">
        <title>Genomic Encyclopedia of Archaeal and Bacterial Type Strains, Phase II (KMG-II): from individual species to whole genera.</title>
        <authorList>
            <person name="Goeker M."/>
        </authorList>
    </citation>
    <scope>NUCLEOTIDE SEQUENCE [LARGE SCALE GENOMIC DNA]</scope>
    <source>
        <strain evidence="2 3">DSM 19624</strain>
    </source>
</reference>
<sequence>MKKKLLWMFTLLILSASAFAQGIAIKGMVSDAKTGETLTAVNKGLC</sequence>
<organism evidence="2 3">
    <name type="scientific">Pedobacter alluvionis</name>
    <dbReference type="NCBI Taxonomy" id="475253"/>
    <lineage>
        <taxon>Bacteria</taxon>
        <taxon>Pseudomonadati</taxon>
        <taxon>Bacteroidota</taxon>
        <taxon>Sphingobacteriia</taxon>
        <taxon>Sphingobacteriales</taxon>
        <taxon>Sphingobacteriaceae</taxon>
        <taxon>Pedobacter</taxon>
    </lineage>
</organism>
<keyword evidence="1" id="KW-0732">Signal</keyword>
<feature type="signal peptide" evidence="1">
    <location>
        <begin position="1"/>
        <end position="20"/>
    </location>
</feature>
<dbReference type="RefSeq" id="WP_167467762.1">
    <property type="nucleotide sequence ID" value="NZ_SOPX01000004.1"/>
</dbReference>
<evidence type="ECO:0000256" key="1">
    <source>
        <dbReference type="SAM" id="SignalP"/>
    </source>
</evidence>
<proteinExistence type="predicted"/>
<comment type="caution">
    <text evidence="2">The sequence shown here is derived from an EMBL/GenBank/DDBJ whole genome shotgun (WGS) entry which is preliminary data.</text>
</comment>
<evidence type="ECO:0008006" key="4">
    <source>
        <dbReference type="Google" id="ProtNLM"/>
    </source>
</evidence>
<name>A0A497XTL4_9SPHI</name>
<gene>
    <name evidence="2" type="ORF">BCL90_4412</name>
</gene>
<accession>A0A497XTL4</accession>
<dbReference type="EMBL" id="RCCK01000014">
    <property type="protein sequence ID" value="RLJ72770.1"/>
    <property type="molecule type" value="Genomic_DNA"/>
</dbReference>